<dbReference type="NCBIfam" id="TIGR00621">
    <property type="entry name" value="ssb"/>
    <property type="match status" value="1"/>
</dbReference>
<dbReference type="CDD" id="cd04496">
    <property type="entry name" value="SSB_OBF"/>
    <property type="match status" value="1"/>
</dbReference>
<feature type="region of interest" description="Disordered" evidence="4">
    <location>
        <begin position="103"/>
        <end position="132"/>
    </location>
</feature>
<dbReference type="SUPFAM" id="SSF50249">
    <property type="entry name" value="Nucleic acid-binding proteins"/>
    <property type="match status" value="1"/>
</dbReference>
<evidence type="ECO:0000256" key="3">
    <source>
        <dbReference type="RuleBase" id="RU000524"/>
    </source>
</evidence>
<dbReference type="GO" id="GO:0003697">
    <property type="term" value="F:single-stranded DNA binding"/>
    <property type="evidence" value="ECO:0007669"/>
    <property type="project" value="InterPro"/>
</dbReference>
<keyword evidence="1 2" id="KW-0238">DNA-binding</keyword>
<dbReference type="PROSITE" id="PS50935">
    <property type="entry name" value="SSB"/>
    <property type="match status" value="1"/>
</dbReference>
<dbReference type="EMBL" id="MN577573">
    <property type="protein sequence ID" value="QGT50929.1"/>
    <property type="molecule type" value="Genomic_DNA"/>
</dbReference>
<reference evidence="5" key="1">
    <citation type="journal article" date="2020" name="J. ISSAAS">
        <title>Lactobacilli and other gastrointestinal microbiota of Peromyscus leucopus, reservoir host for agents of Lyme disease and other zoonoses in North America.</title>
        <authorList>
            <person name="Milovic A."/>
            <person name="Bassam K."/>
            <person name="Shao H."/>
            <person name="Chatzistamou I."/>
            <person name="Tufts D.M."/>
            <person name="Diuk-Wasser M."/>
            <person name="Barbour A.G."/>
        </authorList>
    </citation>
    <scope>NUCLEOTIDE SEQUENCE</scope>
    <source>
        <strain evidence="5">LL40</strain>
    </source>
</reference>
<protein>
    <recommendedName>
        <fullName evidence="3">Single-stranded DNA-binding protein</fullName>
    </recommendedName>
</protein>
<dbReference type="InterPro" id="IPR011344">
    <property type="entry name" value="ssDNA-bd"/>
</dbReference>
<organism evidence="5">
    <name type="scientific">uncultured Bacillota bacterium</name>
    <dbReference type="NCBI Taxonomy" id="344338"/>
    <lineage>
        <taxon>Bacteria</taxon>
        <taxon>Bacillati</taxon>
        <taxon>Bacillota</taxon>
        <taxon>environmental samples</taxon>
    </lineage>
</organism>
<name>A0A650EMD2_9FIRM</name>
<proteinExistence type="predicted"/>
<evidence type="ECO:0000256" key="2">
    <source>
        <dbReference type="PROSITE-ProRule" id="PRU00252"/>
    </source>
</evidence>
<evidence type="ECO:0000313" key="5">
    <source>
        <dbReference type="EMBL" id="QGT50929.1"/>
    </source>
</evidence>
<gene>
    <name evidence="5" type="ORF">Firmicute1046_0050</name>
</gene>
<evidence type="ECO:0000256" key="4">
    <source>
        <dbReference type="SAM" id="MobiDB-lite"/>
    </source>
</evidence>
<sequence>MLNAVILQGRVTADLELKAHGECEYVRFSIANEQGYGDKKTVGFYQAIAFNATANRLIKAKVQKGSHIYIQGRLQQQIYEKEGQKRSSIQIILSDWGYLSSGKKADAEASGTPQTAPAPVAAPSAPPTLDDELQSLLDTMPDGVIDDDLPF</sequence>
<dbReference type="GO" id="GO:0006260">
    <property type="term" value="P:DNA replication"/>
    <property type="evidence" value="ECO:0007669"/>
    <property type="project" value="InterPro"/>
</dbReference>
<dbReference type="InterPro" id="IPR012340">
    <property type="entry name" value="NA-bd_OB-fold"/>
</dbReference>
<dbReference type="Gene3D" id="2.40.50.140">
    <property type="entry name" value="Nucleic acid-binding proteins"/>
    <property type="match status" value="1"/>
</dbReference>
<accession>A0A650EMD2</accession>
<dbReference type="AlphaFoldDB" id="A0A650EMD2"/>
<evidence type="ECO:0000256" key="1">
    <source>
        <dbReference type="ARBA" id="ARBA00023125"/>
    </source>
</evidence>
<dbReference type="InterPro" id="IPR000424">
    <property type="entry name" value="Primosome_PriB/ssb"/>
</dbReference>
<dbReference type="Pfam" id="PF00436">
    <property type="entry name" value="SSB"/>
    <property type="match status" value="1"/>
</dbReference>